<proteinExistence type="predicted"/>
<dbReference type="EMBL" id="GDID01007260">
    <property type="protein sequence ID" value="JAP89346.1"/>
    <property type="molecule type" value="Transcribed_RNA"/>
</dbReference>
<sequence>LSGCFRIKFITFQQVQIIQYSSIEWVFQLLFSYHQASTSSVYITREQFQKLKHGMVDASLIIDIMQFSKFDLDSFTMPVLPADVAMAHVVINKQCQSEAVSYFQQRTLQLKHPQYSRAFNQFGSKLTEFIEHQKLLVENQLQRLLNLNQKVKFLQELQIKAANRSLQVQNGIPTLGDLFCQANALKLYVQQLVQRIGFKFQQLPKFDEPQLINKLTRVIRHQNLKLQLKLGKYHPKTPFQIDEVVCHQNLLLCERLLGESLKRLQTSLKCDFSLLETPNSQFEEVFKLGMELYQNRFLCKNELLQIQKLAQSEDTRVREFVEIAFLSNQKQQKLFVYLMKHMDQVRILAKVDEQKLESGNFQQILNQGRLCVLSAKDLLLIAMHPLVDNKCLQDALKFQFNTKW</sequence>
<feature type="non-terminal residue" evidence="1">
    <location>
        <position position="1"/>
    </location>
</feature>
<feature type="non-terminal residue" evidence="1">
    <location>
        <position position="404"/>
    </location>
</feature>
<protein>
    <submittedName>
        <fullName evidence="1">Uncharacterized protein</fullName>
    </submittedName>
</protein>
<name>A0A146K0T6_9EUKA</name>
<evidence type="ECO:0000313" key="1">
    <source>
        <dbReference type="EMBL" id="JAP89346.1"/>
    </source>
</evidence>
<gene>
    <name evidence="1" type="ORF">TPC1_31159</name>
</gene>
<accession>A0A146K0T6</accession>
<reference evidence="1" key="1">
    <citation type="submission" date="2015-07" db="EMBL/GenBank/DDBJ databases">
        <title>Adaptation to a free-living lifestyle via gene acquisitions in the diplomonad Trepomonas sp. PC1.</title>
        <authorList>
            <person name="Xu F."/>
            <person name="Jerlstrom-Hultqvist J."/>
            <person name="Kolisko M."/>
            <person name="Simpson A.G.B."/>
            <person name="Roger A.J."/>
            <person name="Svard S.G."/>
            <person name="Andersson J.O."/>
        </authorList>
    </citation>
    <scope>NUCLEOTIDE SEQUENCE</scope>
    <source>
        <strain evidence="1">PC1</strain>
    </source>
</reference>
<dbReference type="AlphaFoldDB" id="A0A146K0T6"/>
<organism evidence="1">
    <name type="scientific">Trepomonas sp. PC1</name>
    <dbReference type="NCBI Taxonomy" id="1076344"/>
    <lineage>
        <taxon>Eukaryota</taxon>
        <taxon>Metamonada</taxon>
        <taxon>Diplomonadida</taxon>
        <taxon>Hexamitidae</taxon>
        <taxon>Hexamitinae</taxon>
        <taxon>Trepomonas</taxon>
    </lineage>
</organism>